<comment type="caution">
    <text evidence="2">The sequence shown here is derived from an EMBL/GenBank/DDBJ whole genome shotgun (WGS) entry which is preliminary data.</text>
</comment>
<keyword evidence="3" id="KW-1185">Reference proteome</keyword>
<evidence type="ECO:0000259" key="1">
    <source>
        <dbReference type="Pfam" id="PF21880"/>
    </source>
</evidence>
<dbReference type="EMBL" id="SRXT01000004">
    <property type="protein sequence ID" value="TGX53391.1"/>
    <property type="molecule type" value="Genomic_DNA"/>
</dbReference>
<dbReference type="Pfam" id="PF21880">
    <property type="entry name" value="DUF6916"/>
    <property type="match status" value="1"/>
</dbReference>
<sequence>MTALRFSHFIAGTVYTVSSGDQAWPLALDKVQPLSDSGREGGSFRLEFLGPADPVLPQATYSFSNSDATQDIFIVPVGREGGGIRYEAVFY</sequence>
<dbReference type="AlphaFoldDB" id="A0A4S1XBA4"/>
<dbReference type="Proteomes" id="UP000306147">
    <property type="component" value="Unassembled WGS sequence"/>
</dbReference>
<dbReference type="InterPro" id="IPR054209">
    <property type="entry name" value="DUF6916"/>
</dbReference>
<reference evidence="2 3" key="1">
    <citation type="submission" date="2019-04" db="EMBL/GenBank/DDBJ databases">
        <title>Sphingomonas psychrotolerans sp. nov., isolated from soil in the Tianshan Mountains, Xinjiang, China.</title>
        <authorList>
            <person name="Luo Y."/>
            <person name="Sheng H."/>
        </authorList>
    </citation>
    <scope>NUCLEOTIDE SEQUENCE [LARGE SCALE GENOMIC DNA]</scope>
    <source>
        <strain evidence="2 3">ZFGT-11</strain>
    </source>
</reference>
<name>A0A4S1XBA4_9SPHN</name>
<accession>A0A4S1XBA4</accession>
<protein>
    <recommendedName>
        <fullName evidence="1">DUF6916 domain-containing protein</fullName>
    </recommendedName>
</protein>
<evidence type="ECO:0000313" key="3">
    <source>
        <dbReference type="Proteomes" id="UP000306147"/>
    </source>
</evidence>
<dbReference type="RefSeq" id="WP_135963899.1">
    <property type="nucleotide sequence ID" value="NZ_SRXT01000004.1"/>
</dbReference>
<organism evidence="2 3">
    <name type="scientific">Sphingomonas gei</name>
    <dbReference type="NCBI Taxonomy" id="1395960"/>
    <lineage>
        <taxon>Bacteria</taxon>
        <taxon>Pseudomonadati</taxon>
        <taxon>Pseudomonadota</taxon>
        <taxon>Alphaproteobacteria</taxon>
        <taxon>Sphingomonadales</taxon>
        <taxon>Sphingomonadaceae</taxon>
        <taxon>Sphingomonas</taxon>
    </lineage>
</organism>
<evidence type="ECO:0000313" key="2">
    <source>
        <dbReference type="EMBL" id="TGX53391.1"/>
    </source>
</evidence>
<dbReference type="OrthoDB" id="8926597at2"/>
<gene>
    <name evidence="2" type="ORF">E5A73_11125</name>
</gene>
<feature type="domain" description="DUF6916" evidence="1">
    <location>
        <begin position="11"/>
        <end position="90"/>
    </location>
</feature>
<proteinExistence type="predicted"/>